<gene>
    <name evidence="8" type="primary">kdsA_4</name>
    <name evidence="8" type="ORF">SDC9_14657</name>
</gene>
<organism evidence="8">
    <name type="scientific">bioreactor metagenome</name>
    <dbReference type="NCBI Taxonomy" id="1076179"/>
    <lineage>
        <taxon>unclassified sequences</taxon>
        <taxon>metagenomes</taxon>
        <taxon>ecological metagenomes</taxon>
    </lineage>
</organism>
<dbReference type="EMBL" id="VSSQ01000044">
    <property type="protein sequence ID" value="MPL68924.1"/>
    <property type="molecule type" value="Genomic_DNA"/>
</dbReference>
<feature type="domain" description="DAHP synthetase I/KDSA" evidence="7">
    <location>
        <begin position="8"/>
        <end position="261"/>
    </location>
</feature>
<dbReference type="Gene3D" id="3.20.20.70">
    <property type="entry name" value="Aldolase class I"/>
    <property type="match status" value="1"/>
</dbReference>
<protein>
    <recommendedName>
        <fullName evidence="3">3-deoxy-8-phosphooctulonate synthase</fullName>
        <ecNumber evidence="3">2.5.1.55</ecNumber>
    </recommendedName>
</protein>
<evidence type="ECO:0000256" key="1">
    <source>
        <dbReference type="ARBA" id="ARBA00004496"/>
    </source>
</evidence>
<dbReference type="GO" id="GO:0008676">
    <property type="term" value="F:3-deoxy-8-phosphooctulonate synthase activity"/>
    <property type="evidence" value="ECO:0007669"/>
    <property type="project" value="UniProtKB-EC"/>
</dbReference>
<evidence type="ECO:0000256" key="5">
    <source>
        <dbReference type="ARBA" id="ARBA00022679"/>
    </source>
</evidence>
<name>A0A644TPS4_9ZZZZ</name>
<comment type="similarity">
    <text evidence="2">Belongs to the KdsA family.</text>
</comment>
<evidence type="ECO:0000256" key="6">
    <source>
        <dbReference type="ARBA" id="ARBA00049112"/>
    </source>
</evidence>
<dbReference type="HAMAP" id="MF_00056">
    <property type="entry name" value="KDO8P_synth"/>
    <property type="match status" value="1"/>
</dbReference>
<dbReference type="NCBIfam" id="TIGR01362">
    <property type="entry name" value="KDO8P_synth"/>
    <property type="match status" value="1"/>
</dbReference>
<dbReference type="NCBIfam" id="NF003543">
    <property type="entry name" value="PRK05198.1"/>
    <property type="match status" value="1"/>
</dbReference>
<dbReference type="Pfam" id="PF00793">
    <property type="entry name" value="DAHP_synth_1"/>
    <property type="match status" value="1"/>
</dbReference>
<dbReference type="InterPro" id="IPR006269">
    <property type="entry name" value="KDO8P_synthase"/>
</dbReference>
<dbReference type="SUPFAM" id="SSF51569">
    <property type="entry name" value="Aldolase"/>
    <property type="match status" value="1"/>
</dbReference>
<proteinExistence type="inferred from homology"/>
<accession>A0A644TPS4</accession>
<comment type="catalytic activity">
    <reaction evidence="6">
        <text>D-arabinose 5-phosphate + phosphoenolpyruvate + H2O = 3-deoxy-alpha-D-manno-2-octulosonate-8-phosphate + phosphate</text>
        <dbReference type="Rhea" id="RHEA:14053"/>
        <dbReference type="ChEBI" id="CHEBI:15377"/>
        <dbReference type="ChEBI" id="CHEBI:43474"/>
        <dbReference type="ChEBI" id="CHEBI:57693"/>
        <dbReference type="ChEBI" id="CHEBI:58702"/>
        <dbReference type="ChEBI" id="CHEBI:85985"/>
        <dbReference type="EC" id="2.5.1.55"/>
    </reaction>
</comment>
<reference evidence="8" key="1">
    <citation type="submission" date="2019-08" db="EMBL/GenBank/DDBJ databases">
        <authorList>
            <person name="Kucharzyk K."/>
            <person name="Murdoch R.W."/>
            <person name="Higgins S."/>
            <person name="Loffler F."/>
        </authorList>
    </citation>
    <scope>NUCLEOTIDE SEQUENCE</scope>
</reference>
<sequence>MNTVKINSIEIGGKQPLVLIAGPCVIEGYDRSLKIGRAIKAIADRLGVPYIFKASFDKANRSSFTSFRGPGLEEGLTILKKIKAELGVPVVSDIHCINQITPAAEVLDILQIPAFLSRQTDLVYTAAQTGKPVNVKKGQFMAPNDMKNVINKIREAGNENILLTERGASFGYNNLVVDMRGLAIMRSLGYPVVFDATHSVQLPGGAGTTSTGQREFVEYLTRAAVAVGIDALFMEVHDNPAEALCDGPNMLYVDKLEDLLKDVIAIDNVVRKHK</sequence>
<evidence type="ECO:0000256" key="2">
    <source>
        <dbReference type="ARBA" id="ARBA00010499"/>
    </source>
</evidence>
<keyword evidence="4" id="KW-0963">Cytoplasm</keyword>
<dbReference type="EC" id="2.5.1.55" evidence="3"/>
<dbReference type="InterPro" id="IPR013785">
    <property type="entry name" value="Aldolase_TIM"/>
</dbReference>
<dbReference type="InterPro" id="IPR006218">
    <property type="entry name" value="DAHP1/KDSA"/>
</dbReference>
<dbReference type="GO" id="GO:0005737">
    <property type="term" value="C:cytoplasm"/>
    <property type="evidence" value="ECO:0007669"/>
    <property type="project" value="UniProtKB-SubCell"/>
</dbReference>
<keyword evidence="5 8" id="KW-0808">Transferase</keyword>
<comment type="subcellular location">
    <subcellularLocation>
        <location evidence="1">Cytoplasm</location>
    </subcellularLocation>
</comment>
<dbReference type="AlphaFoldDB" id="A0A644TPS4"/>
<evidence type="ECO:0000313" key="8">
    <source>
        <dbReference type="EMBL" id="MPL68924.1"/>
    </source>
</evidence>
<evidence type="ECO:0000256" key="4">
    <source>
        <dbReference type="ARBA" id="ARBA00022490"/>
    </source>
</evidence>
<comment type="caution">
    <text evidence="8">The sequence shown here is derived from an EMBL/GenBank/DDBJ whole genome shotgun (WGS) entry which is preliminary data.</text>
</comment>
<evidence type="ECO:0000259" key="7">
    <source>
        <dbReference type="Pfam" id="PF00793"/>
    </source>
</evidence>
<dbReference type="PANTHER" id="PTHR21057">
    <property type="entry name" value="PHOSPHO-2-DEHYDRO-3-DEOXYHEPTONATE ALDOLASE"/>
    <property type="match status" value="1"/>
</dbReference>
<evidence type="ECO:0000256" key="3">
    <source>
        <dbReference type="ARBA" id="ARBA00012693"/>
    </source>
</evidence>